<feature type="transmembrane region" description="Helical" evidence="4">
    <location>
        <begin position="47"/>
        <end position="64"/>
    </location>
</feature>
<feature type="transmembrane region" description="Helical" evidence="4">
    <location>
        <begin position="133"/>
        <end position="155"/>
    </location>
</feature>
<name>A0A1B2LYL7_9GAMM</name>
<proteinExistence type="predicted"/>
<dbReference type="InterPro" id="IPR011701">
    <property type="entry name" value="MFS"/>
</dbReference>
<evidence type="ECO:0000259" key="5">
    <source>
        <dbReference type="PROSITE" id="PS50850"/>
    </source>
</evidence>
<dbReference type="GO" id="GO:0022857">
    <property type="term" value="F:transmembrane transporter activity"/>
    <property type="evidence" value="ECO:0007669"/>
    <property type="project" value="InterPro"/>
</dbReference>
<feature type="transmembrane region" description="Helical" evidence="4">
    <location>
        <begin position="216"/>
        <end position="236"/>
    </location>
</feature>
<keyword evidence="7" id="KW-1185">Reference proteome</keyword>
<reference evidence="6 7" key="1">
    <citation type="submission" date="2016-08" db="EMBL/GenBank/DDBJ databases">
        <authorList>
            <person name="Seilhamer J.J."/>
        </authorList>
    </citation>
    <scope>NUCLEOTIDE SEQUENCE [LARGE SCALE GENOMIC DNA]</scope>
    <source>
        <strain evidence="6 7">BRTC-1</strain>
    </source>
</reference>
<evidence type="ECO:0000256" key="2">
    <source>
        <dbReference type="ARBA" id="ARBA00022989"/>
    </source>
</evidence>
<sequence length="406" mass="43951">MRSSNIYTPTIILMAVAAGICSGSNYFSQPLVHSIAIALQQDETTVAWVPALAQIAYACGLLLLMPLGDILEKRRLLFILMLLAAFGLIMSGFATKVSWLIVGTLITGVFSISAQLLLPLAASLAPVQHSGRVVGFLISALMVGILLARSLAGIMSSLLDWHIIYLISGSILLGIAVLLYKNIPQYPATRTESYFKTIASLPKIFKQNKRLRLRTSIGFLIFACMSMAFTTMSMLLAPAPYLMSDYQIGLFGLTGIIGTIIANFAGEFIDMGHMHVISIFCAVTLILSWICFGLLDYSFVFYIVATILLYSSLSAIHVTNQSIVFKLNQALKSRFNALYMTGYFTGGAVGTTAGSYAWHHFGWLGVCISGLSLASLSLIFCILDRKAAAADSGNIRLNTSSNERGT</sequence>
<feature type="transmembrane region" description="Helical" evidence="4">
    <location>
        <begin position="248"/>
        <end position="269"/>
    </location>
</feature>
<dbReference type="AlphaFoldDB" id="A0A1B2LYL7"/>
<evidence type="ECO:0000313" key="6">
    <source>
        <dbReference type="EMBL" id="AOA58048.1"/>
    </source>
</evidence>
<dbReference type="RefSeq" id="WP_067553790.1">
    <property type="nucleotide sequence ID" value="NZ_CP016895.1"/>
</dbReference>
<feature type="transmembrane region" description="Helical" evidence="4">
    <location>
        <begin position="100"/>
        <end position="121"/>
    </location>
</feature>
<evidence type="ECO:0000256" key="1">
    <source>
        <dbReference type="ARBA" id="ARBA00022692"/>
    </source>
</evidence>
<dbReference type="Gene3D" id="1.20.1250.20">
    <property type="entry name" value="MFS general substrate transporter like domains"/>
    <property type="match status" value="1"/>
</dbReference>
<dbReference type="PROSITE" id="PS50850">
    <property type="entry name" value="MFS"/>
    <property type="match status" value="1"/>
</dbReference>
<accession>A0A1B2LYL7</accession>
<evidence type="ECO:0000256" key="4">
    <source>
        <dbReference type="SAM" id="Phobius"/>
    </source>
</evidence>
<organism evidence="6 7">
    <name type="scientific">Acinetobacter larvae</name>
    <dbReference type="NCBI Taxonomy" id="1789224"/>
    <lineage>
        <taxon>Bacteria</taxon>
        <taxon>Pseudomonadati</taxon>
        <taxon>Pseudomonadota</taxon>
        <taxon>Gammaproteobacteria</taxon>
        <taxon>Moraxellales</taxon>
        <taxon>Moraxellaceae</taxon>
        <taxon>Acinetobacter</taxon>
    </lineage>
</organism>
<feature type="transmembrane region" description="Helical" evidence="4">
    <location>
        <begin position="363"/>
        <end position="383"/>
    </location>
</feature>
<feature type="transmembrane region" description="Helical" evidence="4">
    <location>
        <begin position="161"/>
        <end position="180"/>
    </location>
</feature>
<feature type="domain" description="Major facilitator superfamily (MFS) profile" evidence="5">
    <location>
        <begin position="10"/>
        <end position="387"/>
    </location>
</feature>
<feature type="transmembrane region" description="Helical" evidence="4">
    <location>
        <begin position="301"/>
        <end position="325"/>
    </location>
</feature>
<dbReference type="CDD" id="cd17324">
    <property type="entry name" value="MFS_NepI_like"/>
    <property type="match status" value="1"/>
</dbReference>
<dbReference type="Pfam" id="PF07690">
    <property type="entry name" value="MFS_1"/>
    <property type="match status" value="1"/>
</dbReference>
<dbReference type="PANTHER" id="PTHR42910">
    <property type="entry name" value="TRANSPORTER SCO4007-RELATED"/>
    <property type="match status" value="1"/>
</dbReference>
<feature type="transmembrane region" description="Helical" evidence="4">
    <location>
        <begin position="76"/>
        <end position="94"/>
    </location>
</feature>
<protein>
    <submittedName>
        <fullName evidence="6">MFS transporter</fullName>
    </submittedName>
</protein>
<dbReference type="OrthoDB" id="9815356at2"/>
<dbReference type="SUPFAM" id="SSF103473">
    <property type="entry name" value="MFS general substrate transporter"/>
    <property type="match status" value="1"/>
</dbReference>
<dbReference type="PANTHER" id="PTHR42910:SF1">
    <property type="entry name" value="MAJOR FACILITATOR SUPERFAMILY (MFS) PROFILE DOMAIN-CONTAINING PROTEIN"/>
    <property type="match status" value="1"/>
</dbReference>
<dbReference type="InterPro" id="IPR036259">
    <property type="entry name" value="MFS_trans_sf"/>
</dbReference>
<gene>
    <name evidence="6" type="ORF">BFG52_06575</name>
</gene>
<dbReference type="KEGG" id="ala:BFG52_06575"/>
<dbReference type="EMBL" id="CP016895">
    <property type="protein sequence ID" value="AOA58048.1"/>
    <property type="molecule type" value="Genomic_DNA"/>
</dbReference>
<feature type="transmembrane region" description="Helical" evidence="4">
    <location>
        <begin position="337"/>
        <end position="357"/>
    </location>
</feature>
<feature type="transmembrane region" description="Helical" evidence="4">
    <location>
        <begin position="276"/>
        <end position="295"/>
    </location>
</feature>
<keyword evidence="2 4" id="KW-1133">Transmembrane helix</keyword>
<evidence type="ECO:0000256" key="3">
    <source>
        <dbReference type="ARBA" id="ARBA00023136"/>
    </source>
</evidence>
<feature type="transmembrane region" description="Helical" evidence="4">
    <location>
        <begin position="7"/>
        <end position="27"/>
    </location>
</feature>
<dbReference type="InterPro" id="IPR020846">
    <property type="entry name" value="MFS_dom"/>
</dbReference>
<keyword evidence="1 4" id="KW-0812">Transmembrane</keyword>
<dbReference type="Proteomes" id="UP000093391">
    <property type="component" value="Chromosome"/>
</dbReference>
<evidence type="ECO:0000313" key="7">
    <source>
        <dbReference type="Proteomes" id="UP000093391"/>
    </source>
</evidence>
<keyword evidence="3 4" id="KW-0472">Membrane</keyword>